<dbReference type="Proteomes" id="UP000663444">
    <property type="component" value="Chromosome"/>
</dbReference>
<evidence type="ECO:0000256" key="2">
    <source>
        <dbReference type="ARBA" id="ARBA00006228"/>
    </source>
</evidence>
<dbReference type="InterPro" id="IPR002758">
    <property type="entry name" value="Cation_antiport_E"/>
</dbReference>
<name>A0A974SS40_9RHOO</name>
<comment type="similarity">
    <text evidence="2">Belongs to the CPA3 antiporters (TC 2.A.63) subunit E family.</text>
</comment>
<evidence type="ECO:0000256" key="1">
    <source>
        <dbReference type="ARBA" id="ARBA00004651"/>
    </source>
</evidence>
<dbReference type="RefSeq" id="WP_203388885.1">
    <property type="nucleotide sequence ID" value="NZ_CP064781.1"/>
</dbReference>
<dbReference type="AlphaFoldDB" id="A0A974SS40"/>
<dbReference type="GO" id="GO:0005886">
    <property type="term" value="C:plasma membrane"/>
    <property type="evidence" value="ECO:0007669"/>
    <property type="project" value="UniProtKB-SubCell"/>
</dbReference>
<evidence type="ECO:0000313" key="8">
    <source>
        <dbReference type="Proteomes" id="UP000663444"/>
    </source>
</evidence>
<organism evidence="7 8">
    <name type="scientific">Azospira restricta</name>
    <dbReference type="NCBI Taxonomy" id="404405"/>
    <lineage>
        <taxon>Bacteria</taxon>
        <taxon>Pseudomonadati</taxon>
        <taxon>Pseudomonadota</taxon>
        <taxon>Betaproteobacteria</taxon>
        <taxon>Rhodocyclales</taxon>
        <taxon>Rhodocyclaceae</taxon>
        <taxon>Azospira</taxon>
    </lineage>
</organism>
<evidence type="ECO:0000313" key="7">
    <source>
        <dbReference type="EMBL" id="QRJ65357.1"/>
    </source>
</evidence>
<dbReference type="GO" id="GO:0008324">
    <property type="term" value="F:monoatomic cation transmembrane transporter activity"/>
    <property type="evidence" value="ECO:0007669"/>
    <property type="project" value="InterPro"/>
</dbReference>
<comment type="subcellular location">
    <subcellularLocation>
        <location evidence="1">Cell membrane</location>
        <topology evidence="1">Multi-pass membrane protein</topology>
    </subcellularLocation>
</comment>
<keyword evidence="5" id="KW-1133">Transmembrane helix</keyword>
<keyword evidence="6" id="KW-0472">Membrane</keyword>
<sequence length="158" mass="16961">MLHFLSAFAALYAFWLLLSGYFTGFLLGAGAASTLAVIAFARRMAVIDREGHPAHLALPALLTYWPWLLKEIVKSAWDVTKRILDPALPISPTLARFAPLQRSDLGLVIHANSITLTPGTIAVEVAAGEFLVHALTRDGAAGLAGSEMDRRVAALEGR</sequence>
<reference evidence="7" key="1">
    <citation type="submission" date="2020-11" db="EMBL/GenBank/DDBJ databases">
        <title>Azospira restricta DSM 18626 genome sequence.</title>
        <authorList>
            <person name="Moe W.M."/>
        </authorList>
    </citation>
    <scope>NUCLEOTIDE SEQUENCE</scope>
    <source>
        <strain evidence="7">DSM 18626</strain>
    </source>
</reference>
<keyword evidence="3" id="KW-1003">Cell membrane</keyword>
<accession>A0A974SS40</accession>
<evidence type="ECO:0000256" key="6">
    <source>
        <dbReference type="ARBA" id="ARBA00023136"/>
    </source>
</evidence>
<dbReference type="EMBL" id="CP064781">
    <property type="protein sequence ID" value="QRJ65357.1"/>
    <property type="molecule type" value="Genomic_DNA"/>
</dbReference>
<proteinExistence type="inferred from homology"/>
<evidence type="ECO:0000256" key="3">
    <source>
        <dbReference type="ARBA" id="ARBA00022475"/>
    </source>
</evidence>
<dbReference type="PANTHER" id="PTHR34584">
    <property type="entry name" value="NA(+)/H(+) ANTIPORTER SUBUNIT E1"/>
    <property type="match status" value="1"/>
</dbReference>
<evidence type="ECO:0000256" key="4">
    <source>
        <dbReference type="ARBA" id="ARBA00022692"/>
    </source>
</evidence>
<keyword evidence="4" id="KW-0812">Transmembrane</keyword>
<dbReference type="PANTHER" id="PTHR34584:SF1">
    <property type="entry name" value="NA(+)_H(+) ANTIPORTER SUBUNIT E1"/>
    <property type="match status" value="1"/>
</dbReference>
<dbReference type="KEGG" id="ares:IWH25_08555"/>
<dbReference type="Pfam" id="PF01899">
    <property type="entry name" value="MNHE"/>
    <property type="match status" value="1"/>
</dbReference>
<evidence type="ECO:0000256" key="5">
    <source>
        <dbReference type="ARBA" id="ARBA00022989"/>
    </source>
</evidence>
<keyword evidence="8" id="KW-1185">Reference proteome</keyword>
<protein>
    <submittedName>
        <fullName evidence="7">Na+/H+ antiporter subunit E</fullName>
    </submittedName>
</protein>
<gene>
    <name evidence="7" type="ORF">IWH25_08555</name>
</gene>